<keyword evidence="2" id="KW-1133">Transmembrane helix</keyword>
<feature type="transmembrane region" description="Helical" evidence="2">
    <location>
        <begin position="169"/>
        <end position="195"/>
    </location>
</feature>
<feature type="compositionally biased region" description="Basic and acidic residues" evidence="1">
    <location>
        <begin position="59"/>
        <end position="69"/>
    </location>
</feature>
<feature type="transmembrane region" description="Helical" evidence="2">
    <location>
        <begin position="115"/>
        <end position="134"/>
    </location>
</feature>
<comment type="caution">
    <text evidence="4">The sequence shown here is derived from an EMBL/GenBank/DDBJ whole genome shotgun (WGS) entry which is preliminary data.</text>
</comment>
<gene>
    <name evidence="4" type="ORF">M5D96_007721</name>
</gene>
<feature type="domain" description="E3 ubiquitin-protein ligase DCST1-like C-terminal" evidence="3">
    <location>
        <begin position="385"/>
        <end position="428"/>
    </location>
</feature>
<feature type="compositionally biased region" description="Basic and acidic residues" evidence="1">
    <location>
        <begin position="1"/>
        <end position="18"/>
    </location>
</feature>
<keyword evidence="5" id="KW-1185">Reference proteome</keyword>
<protein>
    <recommendedName>
        <fullName evidence="3">E3 ubiquitin-protein ligase DCST1-like C-terminal domain-containing protein</fullName>
    </recommendedName>
</protein>
<evidence type="ECO:0000313" key="4">
    <source>
        <dbReference type="EMBL" id="KAI8039010.1"/>
    </source>
</evidence>
<evidence type="ECO:0000259" key="3">
    <source>
        <dbReference type="Pfam" id="PF26037"/>
    </source>
</evidence>
<dbReference type="PANTHER" id="PTHR21041">
    <property type="entry name" value="DENDRITIC CELL-SPECIFIC TRANSMEMBRANE PROTEIN"/>
    <property type="match status" value="1"/>
</dbReference>
<dbReference type="InterPro" id="IPR058842">
    <property type="entry name" value="DCST1_C"/>
</dbReference>
<evidence type="ECO:0000313" key="5">
    <source>
        <dbReference type="Proteomes" id="UP001059596"/>
    </source>
</evidence>
<name>A0A9P9YL43_9MUSC</name>
<sequence length="460" mass="52570">MYKKSNKLERQRWKHPNEGDEENISENSSVLQTGKAVNNSYKNSSSHTQGQLQRNSNYDLDREQAEYSKNRNQSPEGDAPIYPFNSPEDTRDPQPECNPADRGLKSHSNGLGNPLPYIIAGYIVGILLVLFWYYRNPQKACIDLNEKWVFAVLLFLLLLILIQRRPARCIAALCFSSLASYQFRAVVIALAFLMACSGPVRNIIHNICIMANTLYCGQNVLIRALRLMQRIINDPSHSVEESFQGVLTDIRKLMNKLDKLLIKLERPIAKIHATYKICADWLGVQRDHFDYKMGTPYNRCMKAGNLSITQCKNEFGVKTKDCCNKERFNWFCDSLKTLKTFFNDNLQWSQVLIEEIFQRIKSKSSGLALLHTKGKSGCRRSLVGKCCIICSKPLTKWDYVPCDLPTCRGIYCKMCFQECNNLCILCSSRCDSDIFQGISSECEADTCISDINFQERDKNA</sequence>
<evidence type="ECO:0000256" key="1">
    <source>
        <dbReference type="SAM" id="MobiDB-lite"/>
    </source>
</evidence>
<reference evidence="4" key="1">
    <citation type="journal article" date="2023" name="Genome Biol. Evol.">
        <title>Long-read-based Genome Assembly of Drosophila gunungcola Reveals Fewer Chemosensory Genes in Flower-breeding Species.</title>
        <authorList>
            <person name="Negi A."/>
            <person name="Liao B.Y."/>
            <person name="Yeh S.D."/>
        </authorList>
    </citation>
    <scope>NUCLEOTIDE SEQUENCE</scope>
    <source>
        <strain evidence="4">Sukarami</strain>
    </source>
</reference>
<feature type="compositionally biased region" description="Polar residues" evidence="1">
    <location>
        <begin position="25"/>
        <end position="58"/>
    </location>
</feature>
<dbReference type="AlphaFoldDB" id="A0A9P9YL43"/>
<dbReference type="InterPro" id="IPR051856">
    <property type="entry name" value="CSR-E3_Ligase_Protein"/>
</dbReference>
<accession>A0A9P9YL43</accession>
<dbReference type="Proteomes" id="UP001059596">
    <property type="component" value="Unassembled WGS sequence"/>
</dbReference>
<dbReference type="EMBL" id="JAMKOV010000006">
    <property type="protein sequence ID" value="KAI8039010.1"/>
    <property type="molecule type" value="Genomic_DNA"/>
</dbReference>
<dbReference type="PANTHER" id="PTHR21041:SF9">
    <property type="entry name" value="DENDRITIC CELL-SPECIFIC TRANSMEMBRANE PROTEIN-LIKE DOMAIN-CONTAINING PROTEIN"/>
    <property type="match status" value="1"/>
</dbReference>
<organism evidence="4 5">
    <name type="scientific">Drosophila gunungcola</name>
    <name type="common">fruit fly</name>
    <dbReference type="NCBI Taxonomy" id="103775"/>
    <lineage>
        <taxon>Eukaryota</taxon>
        <taxon>Metazoa</taxon>
        <taxon>Ecdysozoa</taxon>
        <taxon>Arthropoda</taxon>
        <taxon>Hexapoda</taxon>
        <taxon>Insecta</taxon>
        <taxon>Pterygota</taxon>
        <taxon>Neoptera</taxon>
        <taxon>Endopterygota</taxon>
        <taxon>Diptera</taxon>
        <taxon>Brachycera</taxon>
        <taxon>Muscomorpha</taxon>
        <taxon>Ephydroidea</taxon>
        <taxon>Drosophilidae</taxon>
        <taxon>Drosophila</taxon>
        <taxon>Sophophora</taxon>
    </lineage>
</organism>
<feature type="transmembrane region" description="Helical" evidence="2">
    <location>
        <begin position="146"/>
        <end position="162"/>
    </location>
</feature>
<proteinExistence type="predicted"/>
<keyword evidence="2" id="KW-0812">Transmembrane</keyword>
<dbReference type="Pfam" id="PF26039">
    <property type="entry name" value="Dcst2"/>
    <property type="match status" value="1"/>
</dbReference>
<keyword evidence="2" id="KW-0472">Membrane</keyword>
<dbReference type="Pfam" id="PF26037">
    <property type="entry name" value="zf-RING_DCST1_C"/>
    <property type="match status" value="1"/>
</dbReference>
<evidence type="ECO:0000256" key="2">
    <source>
        <dbReference type="SAM" id="Phobius"/>
    </source>
</evidence>
<feature type="region of interest" description="Disordered" evidence="1">
    <location>
        <begin position="1"/>
        <end position="105"/>
    </location>
</feature>